<dbReference type="GeneID" id="108564846"/>
<organism evidence="2 3">
    <name type="scientific">Nicrophorus vespilloides</name>
    <name type="common">Boreal carrion beetle</name>
    <dbReference type="NCBI Taxonomy" id="110193"/>
    <lineage>
        <taxon>Eukaryota</taxon>
        <taxon>Metazoa</taxon>
        <taxon>Ecdysozoa</taxon>
        <taxon>Arthropoda</taxon>
        <taxon>Hexapoda</taxon>
        <taxon>Insecta</taxon>
        <taxon>Pterygota</taxon>
        <taxon>Neoptera</taxon>
        <taxon>Endopterygota</taxon>
        <taxon>Coleoptera</taxon>
        <taxon>Polyphaga</taxon>
        <taxon>Staphyliniformia</taxon>
        <taxon>Silphidae</taxon>
        <taxon>Nicrophorinae</taxon>
        <taxon>Nicrophorus</taxon>
    </lineage>
</organism>
<sequence>MLIKMLVTKLKSFVLFFVNIFRRALCCFRRRRRPSTDAEPLVNIVVTKNDGEQDGDMWNDWEFKNKKPSNVQEHIEYYRQQQAKQLKQQTEEELVEEEPVDLFGDMAPKITRQQKLLISNSDKSKGYSLEASNEASEFMGNELENWGENSGWEKDAWDTDELLRQKKKEERERRQWELQQKRLEKGNKPNALGSKIAT</sequence>
<reference evidence="3" key="1">
    <citation type="submission" date="2025-08" db="UniProtKB">
        <authorList>
            <consortium name="RefSeq"/>
        </authorList>
    </citation>
    <scope>IDENTIFICATION</scope>
    <source>
        <tissue evidence="3">Whole Larva</tissue>
    </source>
</reference>
<dbReference type="PANTHER" id="PTHR15208:SF2">
    <property type="entry name" value="RECEPTOR-BINDING CANCER ANTIGEN EXPRESSED ON SISO CELLS"/>
    <property type="match status" value="1"/>
</dbReference>
<dbReference type="InterPro" id="IPR017025">
    <property type="entry name" value="Cancer-assoc_antigen_RCAS1"/>
</dbReference>
<protein>
    <submittedName>
        <fullName evidence="3">Receptor-binding cancer antigen expressed on SiSo cells</fullName>
    </submittedName>
</protein>
<dbReference type="Proteomes" id="UP000695000">
    <property type="component" value="Unplaced"/>
</dbReference>
<keyword evidence="3" id="KW-0675">Receptor</keyword>
<feature type="region of interest" description="Disordered" evidence="1">
    <location>
        <begin position="168"/>
        <end position="198"/>
    </location>
</feature>
<evidence type="ECO:0000313" key="2">
    <source>
        <dbReference type="Proteomes" id="UP000695000"/>
    </source>
</evidence>
<keyword evidence="2" id="KW-1185">Reference proteome</keyword>
<accession>A0ABM1MY52</accession>
<dbReference type="RefSeq" id="XP_017779502.1">
    <property type="nucleotide sequence ID" value="XM_017924013.1"/>
</dbReference>
<dbReference type="PANTHER" id="PTHR15208">
    <property type="entry name" value="RECEPTOR-BINDING CANCER ANTIGEN EXPRESSED ON SISO CELLS CANCER ASSOCIATED SURFACE ANTIGEN RCAS1 ESTROGEN RECEPTOR-BINDING FRAGMENT- ASSOCIATED GENE 9 PROTEIN"/>
    <property type="match status" value="1"/>
</dbReference>
<proteinExistence type="predicted"/>
<gene>
    <name evidence="3" type="primary">LOC108564846</name>
</gene>
<evidence type="ECO:0000313" key="3">
    <source>
        <dbReference type="RefSeq" id="XP_017779502.1"/>
    </source>
</evidence>
<feature type="region of interest" description="Disordered" evidence="1">
    <location>
        <begin position="140"/>
        <end position="159"/>
    </location>
</feature>
<evidence type="ECO:0000256" key="1">
    <source>
        <dbReference type="SAM" id="MobiDB-lite"/>
    </source>
</evidence>
<name>A0ABM1MY52_NICVS</name>
<feature type="compositionally biased region" description="Basic and acidic residues" evidence="1">
    <location>
        <begin position="168"/>
        <end position="187"/>
    </location>
</feature>